<evidence type="ECO:0000259" key="4">
    <source>
        <dbReference type="SMART" id="SM01007"/>
    </source>
</evidence>
<dbReference type="SMART" id="SM01007">
    <property type="entry name" value="Aldolase_II"/>
    <property type="match status" value="1"/>
</dbReference>
<dbReference type="InterPro" id="IPR002347">
    <property type="entry name" value="SDR_fam"/>
</dbReference>
<dbReference type="EMBL" id="JYIY01000057">
    <property type="protein sequence ID" value="KJL39306.1"/>
    <property type="molecule type" value="Genomic_DNA"/>
</dbReference>
<dbReference type="InterPro" id="IPR036291">
    <property type="entry name" value="NAD(P)-bd_dom_sf"/>
</dbReference>
<dbReference type="PRINTS" id="PR00081">
    <property type="entry name" value="GDHRDH"/>
</dbReference>
<dbReference type="SUPFAM" id="SSF53639">
    <property type="entry name" value="AraD/HMP-PK domain-like"/>
    <property type="match status" value="1"/>
</dbReference>
<dbReference type="RefSeq" id="WP_045246454.1">
    <property type="nucleotide sequence ID" value="NZ_JBOFAV010000007.1"/>
</dbReference>
<dbReference type="InterPro" id="IPR001303">
    <property type="entry name" value="Aldolase_II/adducin_N"/>
</dbReference>
<dbReference type="Pfam" id="PF13561">
    <property type="entry name" value="adh_short_C2"/>
    <property type="match status" value="1"/>
</dbReference>
<dbReference type="NCBIfam" id="TIGR02632">
    <property type="entry name" value="RhaD_aldol-ADH"/>
    <property type="match status" value="1"/>
</dbReference>
<comment type="caution">
    <text evidence="5">The sequence shown here is derived from an EMBL/GenBank/DDBJ whole genome shotgun (WGS) entry which is preliminary data.</text>
</comment>
<dbReference type="Pfam" id="PF00596">
    <property type="entry name" value="Aldolase_II"/>
    <property type="match status" value="1"/>
</dbReference>
<proteinExistence type="inferred from homology"/>
<dbReference type="PANTHER" id="PTHR43669">
    <property type="entry name" value="5-KETO-D-GLUCONATE 5-REDUCTASE"/>
    <property type="match status" value="1"/>
</dbReference>
<keyword evidence="6" id="KW-1185">Reference proteome</keyword>
<keyword evidence="2 5" id="KW-0560">Oxidoreductase</keyword>
<organism evidence="5 6">
    <name type="scientific">Microbacterium ginsengisoli</name>
    <dbReference type="NCBI Taxonomy" id="400772"/>
    <lineage>
        <taxon>Bacteria</taxon>
        <taxon>Bacillati</taxon>
        <taxon>Actinomycetota</taxon>
        <taxon>Actinomycetes</taxon>
        <taxon>Micrococcales</taxon>
        <taxon>Microbacteriaceae</taxon>
        <taxon>Microbacterium</taxon>
    </lineage>
</organism>
<evidence type="ECO:0000313" key="6">
    <source>
        <dbReference type="Proteomes" id="UP000033451"/>
    </source>
</evidence>
<dbReference type="Proteomes" id="UP000033451">
    <property type="component" value="Unassembled WGS sequence"/>
</dbReference>
<dbReference type="FunFam" id="3.40.50.720:FF:000084">
    <property type="entry name" value="Short-chain dehydrogenase reductase"/>
    <property type="match status" value="1"/>
</dbReference>
<dbReference type="GO" id="GO:0018482">
    <property type="term" value="F:4-formylbenzenesulfonate dehydrogenase activity"/>
    <property type="evidence" value="ECO:0007669"/>
    <property type="project" value="UniProtKB-EC"/>
</dbReference>
<sequence>MSNSAASELIARSNRLGADPKNTNYAGGNTSAKGTATDPVTGEPVELLWVKGSGGDLGTLTESGLAVLRLDRMRALTEVYPGIDREDEMVAAFDYCLHGKGGAAPSIDTAMHGLVDAPHVDHLHPDSGIAIATSADGPALTEKIFGDKVVWVPWRRPGFQLGLDIAAIKAENPQAIGTILGGHGITAWGETSDEAERNSLWIIDTAAAYIAEHGAAEPFGAVVPGYEPLPETERRARAAALAPTIRGLASTDRVVVGHFTDSEPVLDFLSREKLLPLAGLGTSCPDHFLRTKVKPLVLDLPATATLEEQLARLAELHVDYRADYQAYYDAHATSESPAIRGADPLIVLVPGVGMFSYGANKQTARVAGEFYVNAIGVMRGAEALSTYTPISDAEKFRIEYWALEEAKLQRLPKPKTHQGRIAFVTGAASGIGKAIATRLAAEGACVVVADLDLEKAQAAAAELGGSDVAIGVAANVADGAAVQDAIDAAVLAFGGIDLIVNNAGLSLSKPLLETTEKDWDLQHDVMAKGSFLVSKAAAKALIDQKLGGDIIYISSKNSVFAGPNNIAYSATKADQAHQVRLLAVELGEHGVRVNGINPDGVVRGSGIFASGWGANRAATYGVKEEDLGQFYANRTILKREVVPENVADAVYVLTGPELSRTTGLHIPVDSGVAAAFLR</sequence>
<evidence type="ECO:0000256" key="1">
    <source>
        <dbReference type="ARBA" id="ARBA00006484"/>
    </source>
</evidence>
<gene>
    <name evidence="5" type="primary">tsaC1</name>
    <name evidence="5" type="ORF">RR49_00519</name>
</gene>
<dbReference type="InterPro" id="IPR013454">
    <property type="entry name" value="Bifunc_RhaD/ADH"/>
</dbReference>
<dbReference type="EC" id="1.2.1.62" evidence="5"/>
<feature type="domain" description="Class II aldolase/adducin N-terminal" evidence="4">
    <location>
        <begin position="8"/>
        <end position="210"/>
    </location>
</feature>
<dbReference type="Gene3D" id="3.40.50.720">
    <property type="entry name" value="NAD(P)-binding Rossmann-like Domain"/>
    <property type="match status" value="1"/>
</dbReference>
<dbReference type="InterPro" id="IPR036409">
    <property type="entry name" value="Aldolase_II/adducin_N_sf"/>
</dbReference>
<protein>
    <submittedName>
        <fullName evidence="5">4-formylbenzenesulfonate dehydrogenase TsaC1/TsaC2</fullName>
        <ecNumber evidence="5">1.2.1.62</ecNumber>
    </submittedName>
</protein>
<evidence type="ECO:0000313" key="5">
    <source>
        <dbReference type="EMBL" id="KJL39306.1"/>
    </source>
</evidence>
<dbReference type="STRING" id="400772.RR49_00519"/>
<dbReference type="PATRIC" id="fig|400772.4.peg.552"/>
<dbReference type="PRINTS" id="PR00080">
    <property type="entry name" value="SDRFAMILY"/>
</dbReference>
<evidence type="ECO:0000256" key="2">
    <source>
        <dbReference type="ARBA" id="ARBA00023002"/>
    </source>
</evidence>
<accession>A0A0F0LYR3</accession>
<dbReference type="Gene3D" id="3.40.225.10">
    <property type="entry name" value="Class II aldolase/adducin N-terminal domain"/>
    <property type="match status" value="1"/>
</dbReference>
<dbReference type="OrthoDB" id="9774430at2"/>
<dbReference type="NCBIfam" id="NF006189">
    <property type="entry name" value="PRK08324.1-3"/>
    <property type="match status" value="1"/>
</dbReference>
<feature type="compositionally biased region" description="Polar residues" evidence="3">
    <location>
        <begin position="21"/>
        <end position="34"/>
    </location>
</feature>
<dbReference type="AlphaFoldDB" id="A0A0F0LYR3"/>
<feature type="region of interest" description="Disordered" evidence="3">
    <location>
        <begin position="17"/>
        <end position="39"/>
    </location>
</feature>
<name>A0A0F0LYR3_9MICO</name>
<reference evidence="5 6" key="1">
    <citation type="submission" date="2015-02" db="EMBL/GenBank/DDBJ databases">
        <title>Draft genome sequences of ten Microbacterium spp. with emphasis on heavy metal contaminated environments.</title>
        <authorList>
            <person name="Corretto E."/>
        </authorList>
    </citation>
    <scope>NUCLEOTIDE SEQUENCE [LARGE SCALE GENOMIC DNA]</scope>
    <source>
        <strain evidence="5 6">DSM 18659</strain>
    </source>
</reference>
<dbReference type="SUPFAM" id="SSF51735">
    <property type="entry name" value="NAD(P)-binding Rossmann-fold domains"/>
    <property type="match status" value="1"/>
</dbReference>
<evidence type="ECO:0000256" key="3">
    <source>
        <dbReference type="SAM" id="MobiDB-lite"/>
    </source>
</evidence>
<comment type="similarity">
    <text evidence="1">Belongs to the short-chain dehydrogenases/reductases (SDR) family.</text>
</comment>
<dbReference type="PANTHER" id="PTHR43669:SF8">
    <property type="entry name" value="SHORT-CHAIN TYPE DEHYDROGENASE_REDUCTASE-RELATED"/>
    <property type="match status" value="1"/>
</dbReference>
<dbReference type="NCBIfam" id="NF006188">
    <property type="entry name" value="PRK08324.1-1"/>
    <property type="match status" value="1"/>
</dbReference>